<dbReference type="SMART" id="SM00116">
    <property type="entry name" value="CBS"/>
    <property type="match status" value="2"/>
</dbReference>
<dbReference type="PANTHER" id="PTHR43080">
    <property type="entry name" value="CBS DOMAIN-CONTAINING PROTEIN CBSX3, MITOCHONDRIAL"/>
    <property type="match status" value="1"/>
</dbReference>
<evidence type="ECO:0000313" key="3">
    <source>
        <dbReference type="EMBL" id="EQD76290.1"/>
    </source>
</evidence>
<protein>
    <submittedName>
        <fullName evidence="3">Signal transduction protein with CBS domain protein</fullName>
    </submittedName>
</protein>
<comment type="caution">
    <text evidence="3">The sequence shown here is derived from an EMBL/GenBank/DDBJ whole genome shotgun (WGS) entry which is preliminary data.</text>
</comment>
<evidence type="ECO:0000259" key="2">
    <source>
        <dbReference type="PROSITE" id="PS51371"/>
    </source>
</evidence>
<dbReference type="PANTHER" id="PTHR43080:SF2">
    <property type="entry name" value="CBS DOMAIN-CONTAINING PROTEIN"/>
    <property type="match status" value="1"/>
</dbReference>
<name>T1D1J0_9ZZZZ</name>
<evidence type="ECO:0000256" key="1">
    <source>
        <dbReference type="ARBA" id="ARBA00023122"/>
    </source>
</evidence>
<proteinExistence type="predicted"/>
<dbReference type="CDD" id="cd04623">
    <property type="entry name" value="CBS_pair_bac_euk"/>
    <property type="match status" value="1"/>
</dbReference>
<feature type="domain" description="CBS" evidence="2">
    <location>
        <begin position="9"/>
        <end position="67"/>
    </location>
</feature>
<sequence>MFAVRHVIARKGEQVYQVGPSETVYRALELLAEHDIGALAVVDGERLVGIFSERDYTRKVVLHGLTSRSTVVRELMSPDPVTVTPDTPIEACMTLMTERRIRHLPILEAGHLAGLVSIGDIVKMLLAEREGLIEELQEYIGGKT</sequence>
<dbReference type="Gene3D" id="3.10.580.10">
    <property type="entry name" value="CBS-domain"/>
    <property type="match status" value="1"/>
</dbReference>
<organism evidence="3">
    <name type="scientific">mine drainage metagenome</name>
    <dbReference type="NCBI Taxonomy" id="410659"/>
    <lineage>
        <taxon>unclassified sequences</taxon>
        <taxon>metagenomes</taxon>
        <taxon>ecological metagenomes</taxon>
    </lineage>
</organism>
<dbReference type="InterPro" id="IPR000644">
    <property type="entry name" value="CBS_dom"/>
</dbReference>
<dbReference type="InterPro" id="IPR044725">
    <property type="entry name" value="CBSX3_CBS_dom"/>
</dbReference>
<dbReference type="AlphaFoldDB" id="T1D1J0"/>
<feature type="domain" description="CBS" evidence="2">
    <location>
        <begin position="76"/>
        <end position="135"/>
    </location>
</feature>
<keyword evidence="1" id="KW-0129">CBS domain</keyword>
<dbReference type="InterPro" id="IPR046342">
    <property type="entry name" value="CBS_dom_sf"/>
</dbReference>
<reference evidence="3" key="1">
    <citation type="submission" date="2013-08" db="EMBL/GenBank/DDBJ databases">
        <authorList>
            <person name="Mendez C."/>
            <person name="Richter M."/>
            <person name="Ferrer M."/>
            <person name="Sanchez J."/>
        </authorList>
    </citation>
    <scope>NUCLEOTIDE SEQUENCE</scope>
</reference>
<dbReference type="EMBL" id="AUZY01001092">
    <property type="protein sequence ID" value="EQD76290.1"/>
    <property type="molecule type" value="Genomic_DNA"/>
</dbReference>
<gene>
    <name evidence="3" type="ORF">B1B_01785</name>
</gene>
<dbReference type="SUPFAM" id="SSF54631">
    <property type="entry name" value="CBS-domain pair"/>
    <property type="match status" value="1"/>
</dbReference>
<accession>T1D1J0</accession>
<reference evidence="3" key="2">
    <citation type="journal article" date="2014" name="ISME J.">
        <title>Microbial stratification in low pH oxic and suboxic macroscopic growths along an acid mine drainage.</title>
        <authorList>
            <person name="Mendez-Garcia C."/>
            <person name="Mesa V."/>
            <person name="Sprenger R.R."/>
            <person name="Richter M."/>
            <person name="Diez M.S."/>
            <person name="Solano J."/>
            <person name="Bargiela R."/>
            <person name="Golyshina O.V."/>
            <person name="Manteca A."/>
            <person name="Ramos J.L."/>
            <person name="Gallego J.R."/>
            <person name="Llorente I."/>
            <person name="Martins Dos Santos V.A."/>
            <person name="Jensen O.N."/>
            <person name="Pelaez A.I."/>
            <person name="Sanchez J."/>
            <person name="Ferrer M."/>
        </authorList>
    </citation>
    <scope>NUCLEOTIDE SEQUENCE</scope>
</reference>
<dbReference type="Pfam" id="PF00571">
    <property type="entry name" value="CBS"/>
    <property type="match status" value="2"/>
</dbReference>
<dbReference type="PROSITE" id="PS51371">
    <property type="entry name" value="CBS"/>
    <property type="match status" value="2"/>
</dbReference>
<dbReference type="InterPro" id="IPR051257">
    <property type="entry name" value="Diverse_CBS-Domain"/>
</dbReference>